<dbReference type="InterPro" id="IPR029063">
    <property type="entry name" value="SAM-dependent_MTases_sf"/>
</dbReference>
<feature type="binding site" evidence="6">
    <location>
        <position position="159"/>
    </location>
    <ligand>
        <name>S-adenosyl-L-methionine</name>
        <dbReference type="ChEBI" id="CHEBI:59789"/>
    </ligand>
</feature>
<feature type="binding site" evidence="6">
    <location>
        <begin position="215"/>
        <end position="216"/>
    </location>
    <ligand>
        <name>S-adenosyl-L-methionine</name>
        <dbReference type="ChEBI" id="CHEBI:59789"/>
    </ligand>
</feature>
<dbReference type="Pfam" id="PF01739">
    <property type="entry name" value="CheR"/>
    <property type="match status" value="1"/>
</dbReference>
<dbReference type="SUPFAM" id="SSF53335">
    <property type="entry name" value="S-adenosyl-L-methionine-dependent methyltransferases"/>
    <property type="match status" value="1"/>
</dbReference>
<keyword evidence="2 5" id="KW-0489">Methyltransferase</keyword>
<evidence type="ECO:0000256" key="4">
    <source>
        <dbReference type="ARBA" id="ARBA00022691"/>
    </source>
</evidence>
<feature type="binding site" evidence="6">
    <location>
        <begin position="232"/>
        <end position="233"/>
    </location>
    <ligand>
        <name>S-adenosyl-L-methionine</name>
        <dbReference type="ChEBI" id="CHEBI:59789"/>
    </ligand>
</feature>
<dbReference type="GO" id="GO:0008983">
    <property type="term" value="F:protein-glutamate O-methyltransferase activity"/>
    <property type="evidence" value="ECO:0007669"/>
    <property type="project" value="UniProtKB-EC"/>
</dbReference>
<dbReference type="PROSITE" id="PS50123">
    <property type="entry name" value="CHER"/>
    <property type="match status" value="1"/>
</dbReference>
<dbReference type="InterPro" id="IPR050903">
    <property type="entry name" value="Bact_Chemotaxis_MeTrfase"/>
</dbReference>
<evidence type="ECO:0000256" key="6">
    <source>
        <dbReference type="PIRSR" id="PIRSR000410-1"/>
    </source>
</evidence>
<protein>
    <recommendedName>
        <fullName evidence="5">Chemotaxis protein methyltransferase</fullName>
        <ecNumber evidence="5">2.1.1.80</ecNumber>
    </recommendedName>
</protein>
<dbReference type="Gene3D" id="3.40.50.150">
    <property type="entry name" value="Vaccinia Virus protein VP39"/>
    <property type="match status" value="1"/>
</dbReference>
<accession>A4TXX6</accession>
<evidence type="ECO:0000256" key="2">
    <source>
        <dbReference type="ARBA" id="ARBA00022603"/>
    </source>
</evidence>
<evidence type="ECO:0000259" key="7">
    <source>
        <dbReference type="PROSITE" id="PS50123"/>
    </source>
</evidence>
<dbReference type="InterPro" id="IPR026024">
    <property type="entry name" value="Chemotaxis_MeTrfase_CheR"/>
</dbReference>
<dbReference type="Pfam" id="PF03705">
    <property type="entry name" value="CheR_N"/>
    <property type="match status" value="1"/>
</dbReference>
<keyword evidence="3 5" id="KW-0808">Transferase</keyword>
<dbReference type="InterPro" id="IPR022642">
    <property type="entry name" value="CheR_C"/>
</dbReference>
<dbReference type="SUPFAM" id="SSF47757">
    <property type="entry name" value="Chemotaxis receptor methyltransferase CheR, N-terminal domain"/>
    <property type="match status" value="1"/>
</dbReference>
<evidence type="ECO:0000313" key="8">
    <source>
        <dbReference type="EMBL" id="CAM75483.1"/>
    </source>
</evidence>
<evidence type="ECO:0000256" key="1">
    <source>
        <dbReference type="ARBA" id="ARBA00001541"/>
    </source>
</evidence>
<dbReference type="GO" id="GO:0032259">
    <property type="term" value="P:methylation"/>
    <property type="evidence" value="ECO:0007669"/>
    <property type="project" value="UniProtKB-KW"/>
</dbReference>
<feature type="binding site" evidence="6">
    <location>
        <position position="133"/>
    </location>
    <ligand>
        <name>S-adenosyl-L-methionine</name>
        <dbReference type="ChEBI" id="CHEBI:59789"/>
    </ligand>
</feature>
<feature type="binding site" evidence="6">
    <location>
        <position position="89"/>
    </location>
    <ligand>
        <name>S-adenosyl-L-methionine</name>
        <dbReference type="ChEBI" id="CHEBI:59789"/>
    </ligand>
</feature>
<dbReference type="SMART" id="SM00138">
    <property type="entry name" value="MeTrc"/>
    <property type="match status" value="1"/>
</dbReference>
<keyword evidence="4 5" id="KW-0949">S-adenosyl-L-methionine</keyword>
<feature type="domain" description="CheR-type methyltransferase" evidence="7">
    <location>
        <begin position="12"/>
        <end position="287"/>
    </location>
</feature>
<feature type="binding site" evidence="6">
    <location>
        <position position="91"/>
    </location>
    <ligand>
        <name>S-adenosyl-L-methionine</name>
        <dbReference type="ChEBI" id="CHEBI:59789"/>
    </ligand>
</feature>
<dbReference type="EC" id="2.1.1.80" evidence="5"/>
<dbReference type="InterPro" id="IPR000780">
    <property type="entry name" value="CheR_MeTrfase"/>
</dbReference>
<name>A4TXX6_9PROT</name>
<dbReference type="InterPro" id="IPR022641">
    <property type="entry name" value="CheR_N"/>
</dbReference>
<reference evidence="8" key="1">
    <citation type="journal article" date="2007" name="J. Bacteriol.">
        <title>Comparative genome analysis of four magnetotactic bacteria reveals a complex set of group-specific genes implicated in magnetosome biomineralization and function.</title>
        <authorList>
            <person name="Richter M."/>
            <person name="Kube M."/>
            <person name="Bazylinski D.A."/>
            <person name="Lombardot T."/>
            <person name="Gloeckner F.O."/>
            <person name="Reinhardt R."/>
            <person name="Schueler D."/>
        </authorList>
    </citation>
    <scope>NUCLEOTIDE SEQUENCE</scope>
    <source>
        <strain evidence="8">MSR-1</strain>
    </source>
</reference>
<dbReference type="EMBL" id="CU459003">
    <property type="protein sequence ID" value="CAM75483.1"/>
    <property type="molecule type" value="Genomic_DNA"/>
</dbReference>
<evidence type="ECO:0000256" key="5">
    <source>
        <dbReference type="PIRNR" id="PIRNR000410"/>
    </source>
</evidence>
<comment type="function">
    <text evidence="5">Methylation of the membrane-bound methyl-accepting chemotaxis proteins (MCP) to form gamma-glutamyl methyl ester residues in MCP.</text>
</comment>
<dbReference type="Gene3D" id="1.10.155.10">
    <property type="entry name" value="Chemotaxis receptor methyltransferase CheR, N-terminal domain"/>
    <property type="match status" value="1"/>
</dbReference>
<dbReference type="PANTHER" id="PTHR24422:SF19">
    <property type="entry name" value="CHEMOTAXIS PROTEIN METHYLTRANSFERASE"/>
    <property type="match status" value="1"/>
</dbReference>
<dbReference type="PRINTS" id="PR00996">
    <property type="entry name" value="CHERMTFRASE"/>
</dbReference>
<gene>
    <name evidence="8" type="ORF">MGR_0539</name>
</gene>
<dbReference type="PANTHER" id="PTHR24422">
    <property type="entry name" value="CHEMOTAXIS PROTEIN METHYLTRANSFERASE"/>
    <property type="match status" value="1"/>
</dbReference>
<organism evidence="8">
    <name type="scientific">Magnetospirillum gryphiswaldense</name>
    <dbReference type="NCBI Taxonomy" id="55518"/>
    <lineage>
        <taxon>Bacteria</taxon>
        <taxon>Pseudomonadati</taxon>
        <taxon>Pseudomonadota</taxon>
        <taxon>Alphaproteobacteria</taxon>
        <taxon>Rhodospirillales</taxon>
        <taxon>Rhodospirillaceae</taxon>
        <taxon>Magnetospirillum</taxon>
    </lineage>
</organism>
<sequence length="287" mass="33354">MFVSSRQETANGPRREFELGDEEFRFLASFMSKETGIVLSDHKRDMVCGRLVKRLRALGLREFSQYCDMLRGPQGHAEVENLVNAITTNITNFFREPHHFDHLRDQVLAPRLNERPRRPRVRIWSAGCSTGEEPYSIAMTMADALKGCDGWDALVLATDIDTNVLRRGEAGLYPLAALDHIPESYRKRFVRRAHEADKVQMADEIRRLIRFRRLNLHENWPMKGLFDAIFCRNVAIYFDKPTQRQLFNRYADRLFMGGILYLGHAESLIGVSDRFEAVDKTSYRRIK</sequence>
<dbReference type="PIRSF" id="PIRSF000410">
    <property type="entry name" value="CheR"/>
    <property type="match status" value="1"/>
</dbReference>
<dbReference type="AlphaFoldDB" id="A4TXX6"/>
<evidence type="ECO:0000256" key="3">
    <source>
        <dbReference type="ARBA" id="ARBA00022679"/>
    </source>
</evidence>
<dbReference type="InterPro" id="IPR036804">
    <property type="entry name" value="CheR_N_sf"/>
</dbReference>
<proteinExistence type="predicted"/>
<feature type="binding site" evidence="6">
    <location>
        <position position="95"/>
    </location>
    <ligand>
        <name>S-adenosyl-L-methionine</name>
        <dbReference type="ChEBI" id="CHEBI:59789"/>
    </ligand>
</feature>
<comment type="catalytic activity">
    <reaction evidence="1 5">
        <text>L-glutamyl-[protein] + S-adenosyl-L-methionine = [protein]-L-glutamate 5-O-methyl ester + S-adenosyl-L-homocysteine</text>
        <dbReference type="Rhea" id="RHEA:24452"/>
        <dbReference type="Rhea" id="RHEA-COMP:10208"/>
        <dbReference type="Rhea" id="RHEA-COMP:10311"/>
        <dbReference type="ChEBI" id="CHEBI:29973"/>
        <dbReference type="ChEBI" id="CHEBI:57856"/>
        <dbReference type="ChEBI" id="CHEBI:59789"/>
        <dbReference type="ChEBI" id="CHEBI:82795"/>
        <dbReference type="EC" id="2.1.1.80"/>
    </reaction>
</comment>